<gene>
    <name evidence="1" type="ORF">CBOVIS_LOCUS12765</name>
</gene>
<accession>A0A8S1FFL9</accession>
<proteinExistence type="predicted"/>
<sequence>MLASYKMGPMPTRPYRVQQCVSSSSLLFSSPSSSHRLKNRMPTEMPIDKIGCLRKCCAVSCRRSATSANCSSDKFPH</sequence>
<protein>
    <submittedName>
        <fullName evidence="1">Uncharacterized protein</fullName>
    </submittedName>
</protein>
<evidence type="ECO:0000313" key="1">
    <source>
        <dbReference type="EMBL" id="CAB3411364.1"/>
    </source>
</evidence>
<comment type="caution">
    <text evidence="1">The sequence shown here is derived from an EMBL/GenBank/DDBJ whole genome shotgun (WGS) entry which is preliminary data.</text>
</comment>
<organism evidence="1 2">
    <name type="scientific">Caenorhabditis bovis</name>
    <dbReference type="NCBI Taxonomy" id="2654633"/>
    <lineage>
        <taxon>Eukaryota</taxon>
        <taxon>Metazoa</taxon>
        <taxon>Ecdysozoa</taxon>
        <taxon>Nematoda</taxon>
        <taxon>Chromadorea</taxon>
        <taxon>Rhabditida</taxon>
        <taxon>Rhabditina</taxon>
        <taxon>Rhabditomorpha</taxon>
        <taxon>Rhabditoidea</taxon>
        <taxon>Rhabditidae</taxon>
        <taxon>Peloderinae</taxon>
        <taxon>Caenorhabditis</taxon>
    </lineage>
</organism>
<dbReference type="EMBL" id="CADEPM010000013">
    <property type="protein sequence ID" value="CAB3411364.1"/>
    <property type="molecule type" value="Genomic_DNA"/>
</dbReference>
<name>A0A8S1FFL9_9PELO</name>
<reference evidence="1 2" key="1">
    <citation type="submission" date="2020-04" db="EMBL/GenBank/DDBJ databases">
        <authorList>
            <person name="Laetsch R D."/>
            <person name="Stevens L."/>
            <person name="Kumar S."/>
            <person name="Blaxter L. M."/>
        </authorList>
    </citation>
    <scope>NUCLEOTIDE SEQUENCE [LARGE SCALE GENOMIC DNA]</scope>
</reference>
<keyword evidence="2" id="KW-1185">Reference proteome</keyword>
<evidence type="ECO:0000313" key="2">
    <source>
        <dbReference type="Proteomes" id="UP000494206"/>
    </source>
</evidence>
<dbReference type="AlphaFoldDB" id="A0A8S1FFL9"/>
<dbReference type="Proteomes" id="UP000494206">
    <property type="component" value="Unassembled WGS sequence"/>
</dbReference>